<organism evidence="1 2">
    <name type="scientific">Brassica oleracea var. oleracea</name>
    <dbReference type="NCBI Taxonomy" id="109376"/>
    <lineage>
        <taxon>Eukaryota</taxon>
        <taxon>Viridiplantae</taxon>
        <taxon>Streptophyta</taxon>
        <taxon>Embryophyta</taxon>
        <taxon>Tracheophyta</taxon>
        <taxon>Spermatophyta</taxon>
        <taxon>Magnoliopsida</taxon>
        <taxon>eudicotyledons</taxon>
        <taxon>Gunneridae</taxon>
        <taxon>Pentapetalae</taxon>
        <taxon>rosids</taxon>
        <taxon>malvids</taxon>
        <taxon>Brassicales</taxon>
        <taxon>Brassicaceae</taxon>
        <taxon>Brassiceae</taxon>
        <taxon>Brassica</taxon>
    </lineage>
</organism>
<reference evidence="1" key="2">
    <citation type="submission" date="2015-06" db="UniProtKB">
        <authorList>
            <consortium name="EnsemblPlants"/>
        </authorList>
    </citation>
    <scope>IDENTIFICATION</scope>
</reference>
<dbReference type="PANTHER" id="PTHR35103:SF1">
    <property type="entry name" value="OS06G0115700 PROTEIN"/>
    <property type="match status" value="1"/>
</dbReference>
<accession>A0A0D2ZPP7</accession>
<dbReference type="Gramene" id="Bo00534s140.1">
    <property type="protein sequence ID" value="Bo00534s140.1"/>
    <property type="gene ID" value="Bo00534s140"/>
</dbReference>
<dbReference type="HOGENOM" id="CLU_2124545_0_0_1"/>
<protein>
    <submittedName>
        <fullName evidence="1">Uncharacterized protein</fullName>
    </submittedName>
</protein>
<dbReference type="AlphaFoldDB" id="A0A0D2ZPP7"/>
<reference evidence="1" key="1">
    <citation type="journal article" date="2014" name="Genome Biol.">
        <title>Transcriptome and methylome profiling reveals relics of genome dominance in the mesopolyploid Brassica oleracea.</title>
        <authorList>
            <person name="Parkin I.A."/>
            <person name="Koh C."/>
            <person name="Tang H."/>
            <person name="Robinson S.J."/>
            <person name="Kagale S."/>
            <person name="Clarke W.E."/>
            <person name="Town C.D."/>
            <person name="Nixon J."/>
            <person name="Krishnakumar V."/>
            <person name="Bidwell S.L."/>
            <person name="Denoeud F."/>
            <person name="Belcram H."/>
            <person name="Links M.G."/>
            <person name="Just J."/>
            <person name="Clarke C."/>
            <person name="Bender T."/>
            <person name="Huebert T."/>
            <person name="Mason A.S."/>
            <person name="Pires J.C."/>
            <person name="Barker G."/>
            <person name="Moore J."/>
            <person name="Walley P.G."/>
            <person name="Manoli S."/>
            <person name="Batley J."/>
            <person name="Edwards D."/>
            <person name="Nelson M.N."/>
            <person name="Wang X."/>
            <person name="Paterson A.H."/>
            <person name="King G."/>
            <person name="Bancroft I."/>
            <person name="Chalhoub B."/>
            <person name="Sharpe A.G."/>
        </authorList>
    </citation>
    <scope>NUCLEOTIDE SEQUENCE [LARGE SCALE GENOMIC DNA]</scope>
    <source>
        <strain evidence="1">cv. TO1000</strain>
    </source>
</reference>
<evidence type="ECO:0000313" key="2">
    <source>
        <dbReference type="Proteomes" id="UP000032141"/>
    </source>
</evidence>
<keyword evidence="2" id="KW-1185">Reference proteome</keyword>
<dbReference type="PANTHER" id="PTHR35103">
    <property type="entry name" value="OS06G0115700 PROTEIN"/>
    <property type="match status" value="1"/>
</dbReference>
<sequence>MWTPLINLNIKTTKGNCIVNLTYICSFSHGVDPPISVLDPLLSWGHIHTLVLGLNFTRLRLQGRIEGNVNSSVLNSRNLRSDYDSPHAAPVSVKGRSCIDLNNDIDEGEDRIGR</sequence>
<name>A0A0D2ZPP7_BRAOL</name>
<dbReference type="Proteomes" id="UP000032141">
    <property type="component" value="Unassembled WGS sequence"/>
</dbReference>
<dbReference type="STRING" id="109376.A0A0D2ZPP7"/>
<proteinExistence type="predicted"/>
<evidence type="ECO:0000313" key="1">
    <source>
        <dbReference type="EnsemblPlants" id="Bo00534s140.1"/>
    </source>
</evidence>
<dbReference type="EnsemblPlants" id="Bo00534s140.1">
    <property type="protein sequence ID" value="Bo00534s140.1"/>
    <property type="gene ID" value="Bo00534s140"/>
</dbReference>